<proteinExistence type="predicted"/>
<dbReference type="InterPro" id="IPR015797">
    <property type="entry name" value="NUDIX_hydrolase-like_dom_sf"/>
</dbReference>
<keyword evidence="2" id="KW-1185">Reference proteome</keyword>
<gene>
    <name evidence="1" type="ORF">ABVT43_12310</name>
</gene>
<name>A0ABV2BVE0_9GAMM</name>
<evidence type="ECO:0008006" key="3">
    <source>
        <dbReference type="Google" id="ProtNLM"/>
    </source>
</evidence>
<dbReference type="RefSeq" id="WP_353896499.1">
    <property type="nucleotide sequence ID" value="NZ_JBEVCJ010000014.1"/>
</dbReference>
<sequence>MNGKLLILIIGIFLFPLPSQSAEKISTFHRLLIFNSKSELMVVKIKDTDFWITPSWYQDNTQLINEGMQHLAAEYGLTISQPVLREIFTVKNQHDNSLSLRHFFSVNSDGKLVKKPEIIEEVRWLAVKDAVKLITFPYINILINQVVDHPDIVWGGSILRFKEGDEHKIKIIESLYPLFQ</sequence>
<reference evidence="1 2" key="1">
    <citation type="submission" date="2024-06" db="EMBL/GenBank/DDBJ databases">
        <authorList>
            <person name="Li F."/>
        </authorList>
    </citation>
    <scope>NUCLEOTIDE SEQUENCE [LARGE SCALE GENOMIC DNA]</scope>
    <source>
        <strain evidence="1 2">GXAS 311</strain>
    </source>
</reference>
<accession>A0ABV2BVE0</accession>
<evidence type="ECO:0000313" key="2">
    <source>
        <dbReference type="Proteomes" id="UP001548189"/>
    </source>
</evidence>
<organism evidence="1 2">
    <name type="scientific">Aliikangiella maris</name>
    <dbReference type="NCBI Taxonomy" id="3162458"/>
    <lineage>
        <taxon>Bacteria</taxon>
        <taxon>Pseudomonadati</taxon>
        <taxon>Pseudomonadota</taxon>
        <taxon>Gammaproteobacteria</taxon>
        <taxon>Oceanospirillales</taxon>
        <taxon>Pleioneaceae</taxon>
        <taxon>Aliikangiella</taxon>
    </lineage>
</organism>
<comment type="caution">
    <text evidence="1">The sequence shown here is derived from an EMBL/GenBank/DDBJ whole genome shotgun (WGS) entry which is preliminary data.</text>
</comment>
<dbReference type="EMBL" id="JBEVCJ010000014">
    <property type="protein sequence ID" value="MET1255914.1"/>
    <property type="molecule type" value="Genomic_DNA"/>
</dbReference>
<dbReference type="SUPFAM" id="SSF55811">
    <property type="entry name" value="Nudix"/>
    <property type="match status" value="1"/>
</dbReference>
<dbReference type="Proteomes" id="UP001548189">
    <property type="component" value="Unassembled WGS sequence"/>
</dbReference>
<evidence type="ECO:0000313" key="1">
    <source>
        <dbReference type="EMBL" id="MET1255914.1"/>
    </source>
</evidence>
<dbReference type="Gene3D" id="3.90.79.10">
    <property type="entry name" value="Nucleoside Triphosphate Pyrophosphohydrolase"/>
    <property type="match status" value="1"/>
</dbReference>
<protein>
    <recommendedName>
        <fullName evidence="3">NUDIX hydrolase</fullName>
    </recommendedName>
</protein>